<proteinExistence type="predicted"/>
<dbReference type="RefSeq" id="WP_057974694.1">
    <property type="nucleotide sequence ID" value="NZ_AZDI01000011.1"/>
</dbReference>
<organism evidence="2 3">
    <name type="scientific">Dellaglioa algida DSM 15638</name>
    <dbReference type="NCBI Taxonomy" id="1423719"/>
    <lineage>
        <taxon>Bacteria</taxon>
        <taxon>Bacillati</taxon>
        <taxon>Bacillota</taxon>
        <taxon>Bacilli</taxon>
        <taxon>Lactobacillales</taxon>
        <taxon>Lactobacillaceae</taxon>
        <taxon>Dellaglioa</taxon>
    </lineage>
</organism>
<evidence type="ECO:0000313" key="3">
    <source>
        <dbReference type="Proteomes" id="UP000051450"/>
    </source>
</evidence>
<dbReference type="InterPro" id="IPR012349">
    <property type="entry name" value="Split_barrel_FMN-bd"/>
</dbReference>
<dbReference type="PATRIC" id="fig|1423719.4.peg.440"/>
<dbReference type="PANTHER" id="PTHR40660:SF1">
    <property type="entry name" value="5'-PHOSPHATE OXIDASE PUTATIVE DOMAIN-CONTAINING PROTEIN-RELATED"/>
    <property type="match status" value="1"/>
</dbReference>
<evidence type="ECO:0000259" key="1">
    <source>
        <dbReference type="Pfam" id="PF01243"/>
    </source>
</evidence>
<protein>
    <submittedName>
        <fullName evidence="2">Pyridoxine 5-phosphate oxidase V related favin-nucleotide-binding protein</fullName>
    </submittedName>
</protein>
<dbReference type="InterPro" id="IPR011576">
    <property type="entry name" value="Pyridox_Oxase_N"/>
</dbReference>
<reference evidence="2 3" key="1">
    <citation type="journal article" date="2015" name="Genome Announc.">
        <title>Expanding the biotechnology potential of lactobacilli through comparative genomics of 213 strains and associated genera.</title>
        <authorList>
            <person name="Sun Z."/>
            <person name="Harris H.M."/>
            <person name="McCann A."/>
            <person name="Guo C."/>
            <person name="Argimon S."/>
            <person name="Zhang W."/>
            <person name="Yang X."/>
            <person name="Jeffery I.B."/>
            <person name="Cooney J.C."/>
            <person name="Kagawa T.F."/>
            <person name="Liu W."/>
            <person name="Song Y."/>
            <person name="Salvetti E."/>
            <person name="Wrobel A."/>
            <person name="Rasinkangas P."/>
            <person name="Parkhill J."/>
            <person name="Rea M.C."/>
            <person name="O'Sullivan O."/>
            <person name="Ritari J."/>
            <person name="Douillard F.P."/>
            <person name="Paul Ross R."/>
            <person name="Yang R."/>
            <person name="Briner A.E."/>
            <person name="Felis G.E."/>
            <person name="de Vos W.M."/>
            <person name="Barrangou R."/>
            <person name="Klaenhammer T.R."/>
            <person name="Caufield P.W."/>
            <person name="Cui Y."/>
            <person name="Zhang H."/>
            <person name="O'Toole P.W."/>
        </authorList>
    </citation>
    <scope>NUCLEOTIDE SEQUENCE [LARGE SCALE GENOMIC DNA]</scope>
    <source>
        <strain evidence="2 3">DSM 15638</strain>
    </source>
</reference>
<dbReference type="OrthoDB" id="6196741at2"/>
<dbReference type="EMBL" id="AZDI01000011">
    <property type="protein sequence ID" value="KRK45263.1"/>
    <property type="molecule type" value="Genomic_DNA"/>
</dbReference>
<dbReference type="STRING" id="1423719.FC66_GL000436"/>
<comment type="caution">
    <text evidence="2">The sequence shown here is derived from an EMBL/GenBank/DDBJ whole genome shotgun (WGS) entry which is preliminary data.</text>
</comment>
<dbReference type="SUPFAM" id="SSF50475">
    <property type="entry name" value="FMN-binding split barrel"/>
    <property type="match status" value="1"/>
</dbReference>
<sequence>MAKLTEDMKKMISEQLNFLSTADENGFPQVGPKGSMRVFDDTHLIYNEETAKQALHNLQDNSRAAVAVVDRPNLKGFRFEGTAHLFNSGEIFDNAVAFGAERHLPETHYAVVIDIERIYKLDAGPTAGDMIAD</sequence>
<dbReference type="Proteomes" id="UP000051450">
    <property type="component" value="Unassembled WGS sequence"/>
</dbReference>
<evidence type="ECO:0000313" key="2">
    <source>
        <dbReference type="EMBL" id="KRK45263.1"/>
    </source>
</evidence>
<dbReference type="Gene3D" id="2.30.110.10">
    <property type="entry name" value="Electron Transport, Fmn-binding Protein, Chain A"/>
    <property type="match status" value="1"/>
</dbReference>
<dbReference type="PANTHER" id="PTHR40660">
    <property type="entry name" value="5'-PHOSPHATE OXIDASE PUTATIVE DOMAIN-CONTAINING PROTEIN-RELATED"/>
    <property type="match status" value="1"/>
</dbReference>
<accession>A0A0R1HGB8</accession>
<feature type="domain" description="Pyridoxamine 5'-phosphate oxidase N-terminal" evidence="1">
    <location>
        <begin position="5"/>
        <end position="119"/>
    </location>
</feature>
<name>A0A0R1HGB8_9LACO</name>
<keyword evidence="3" id="KW-1185">Reference proteome</keyword>
<gene>
    <name evidence="2" type="ORF">FC66_GL000436</name>
</gene>
<dbReference type="Pfam" id="PF01243">
    <property type="entry name" value="PNPOx_N"/>
    <property type="match status" value="1"/>
</dbReference>
<dbReference type="AlphaFoldDB" id="A0A0R1HGB8"/>